<comment type="caution">
    <text evidence="1">The sequence shown here is derived from an EMBL/GenBank/DDBJ whole genome shotgun (WGS) entry which is preliminary data.</text>
</comment>
<keyword evidence="2" id="KW-1185">Reference proteome</keyword>
<gene>
    <name evidence="1" type="ORF">G2W53_000140</name>
</gene>
<reference evidence="1" key="1">
    <citation type="submission" date="2020-09" db="EMBL/GenBank/DDBJ databases">
        <title>Genome-Enabled Discovery of Anthraquinone Biosynthesis in Senna tora.</title>
        <authorList>
            <person name="Kang S.-H."/>
            <person name="Pandey R.P."/>
            <person name="Lee C.-M."/>
            <person name="Sim J.-S."/>
            <person name="Jeong J.-T."/>
            <person name="Choi B.-S."/>
            <person name="Jung M."/>
            <person name="Ginzburg D."/>
            <person name="Zhao K."/>
            <person name="Won S.Y."/>
            <person name="Oh T.-J."/>
            <person name="Yu Y."/>
            <person name="Kim N.-H."/>
            <person name="Lee O.R."/>
            <person name="Lee T.-H."/>
            <person name="Bashyal P."/>
            <person name="Kim T.-S."/>
            <person name="Lee W.-H."/>
            <person name="Kawkins C."/>
            <person name="Kim C.-K."/>
            <person name="Kim J.S."/>
            <person name="Ahn B.O."/>
            <person name="Rhee S.Y."/>
            <person name="Sohng J.K."/>
        </authorList>
    </citation>
    <scope>NUCLEOTIDE SEQUENCE</scope>
    <source>
        <tissue evidence="1">Leaf</tissue>
    </source>
</reference>
<dbReference type="EMBL" id="JAAIUW010000001">
    <property type="protein sequence ID" value="KAF7843235.1"/>
    <property type="molecule type" value="Genomic_DNA"/>
</dbReference>
<protein>
    <submittedName>
        <fullName evidence="1">Uncharacterized protein</fullName>
    </submittedName>
</protein>
<sequence>MDQGGCPTARCPIGGQWSESALKMGHLNHD</sequence>
<dbReference type="Proteomes" id="UP000634136">
    <property type="component" value="Unassembled WGS sequence"/>
</dbReference>
<accession>A0A834XDB0</accession>
<evidence type="ECO:0000313" key="2">
    <source>
        <dbReference type="Proteomes" id="UP000634136"/>
    </source>
</evidence>
<dbReference type="AlphaFoldDB" id="A0A834XDB0"/>
<evidence type="ECO:0000313" key="1">
    <source>
        <dbReference type="EMBL" id="KAF7843235.1"/>
    </source>
</evidence>
<organism evidence="1 2">
    <name type="scientific">Senna tora</name>
    <dbReference type="NCBI Taxonomy" id="362788"/>
    <lineage>
        <taxon>Eukaryota</taxon>
        <taxon>Viridiplantae</taxon>
        <taxon>Streptophyta</taxon>
        <taxon>Embryophyta</taxon>
        <taxon>Tracheophyta</taxon>
        <taxon>Spermatophyta</taxon>
        <taxon>Magnoliopsida</taxon>
        <taxon>eudicotyledons</taxon>
        <taxon>Gunneridae</taxon>
        <taxon>Pentapetalae</taxon>
        <taxon>rosids</taxon>
        <taxon>fabids</taxon>
        <taxon>Fabales</taxon>
        <taxon>Fabaceae</taxon>
        <taxon>Caesalpinioideae</taxon>
        <taxon>Cassia clade</taxon>
        <taxon>Senna</taxon>
    </lineage>
</organism>
<name>A0A834XDB0_9FABA</name>
<proteinExistence type="predicted"/>